<dbReference type="RefSeq" id="WP_004965187.1">
    <property type="nucleotide sequence ID" value="NZ_AOLR01000028.1"/>
</dbReference>
<dbReference type="PRINTS" id="PR00420">
    <property type="entry name" value="RNGMNOXGNASE"/>
</dbReference>
<organism evidence="2 4">
    <name type="scientific">Haloarcula marismortui ATCC 33800</name>
    <dbReference type="NCBI Taxonomy" id="662476"/>
    <lineage>
        <taxon>Archaea</taxon>
        <taxon>Methanobacteriati</taxon>
        <taxon>Methanobacteriota</taxon>
        <taxon>Stenosarchaea group</taxon>
        <taxon>Halobacteria</taxon>
        <taxon>Halobacteriales</taxon>
        <taxon>Haloarculaceae</taxon>
        <taxon>Haloarcula</taxon>
    </lineage>
</organism>
<name>M0JQI8_9EURY</name>
<dbReference type="GO" id="GO:0004497">
    <property type="term" value="F:monooxygenase activity"/>
    <property type="evidence" value="ECO:0007669"/>
    <property type="project" value="UniProtKB-KW"/>
</dbReference>
<dbReference type="SUPFAM" id="SSF51905">
    <property type="entry name" value="FAD/NAD(P)-binding domain"/>
    <property type="match status" value="1"/>
</dbReference>
<dbReference type="PATRIC" id="fig|662476.7.peg.3192"/>
<keyword evidence="2" id="KW-0560">Oxidoreductase</keyword>
<proteinExistence type="predicted"/>
<dbReference type="Proteomes" id="UP000011659">
    <property type="component" value="Unassembled WGS sequence"/>
</dbReference>
<evidence type="ECO:0000313" key="2">
    <source>
        <dbReference type="EMBL" id="EMA11261.1"/>
    </source>
</evidence>
<evidence type="ECO:0000313" key="4">
    <source>
        <dbReference type="Proteomes" id="UP000011659"/>
    </source>
</evidence>
<feature type="region of interest" description="Disordered" evidence="1">
    <location>
        <begin position="1"/>
        <end position="32"/>
    </location>
</feature>
<keyword evidence="3" id="KW-0614">Plasmid</keyword>
<sequence length="398" mass="43767">MTGESRTGGQDTNRETQRERRDRPETAGCAHERQVLVVGEDPPAIATAGFLSQVGLDPVLARPPSERTGPDTLTLWRPGLVLLERLGLRRPVEAIGTRLDRLARPNINSSWTTDQSDRPALLSVRRAKLLSLLDRRVRDRIRTPERPIVDIDRSQGRVDATFEGSIQESFDTVVTTDSTLAPTVEPRHVVATTHTWAFDWPTEPPAPDGPTEQWRDDRAAFSVPVADGTRVRLVSVTDPTCAATDVGSLERQFGALLGWSANPFERLSQHGIQYYQGTRAVPVSVHADGVVLIASAARVSLPGGCLRTTLGIEDGWVLADALAYGPRDRDDALNEYEQRRRRRERELDQCSTTVTPAVQPSIDLSPVLSRLCARRALGFRHVTSGHLPDVAKSIPASL</sequence>
<dbReference type="GeneID" id="64824499"/>
<geneLocation type="plasmid" evidence="3 5">
    <name>pHsi117</name>
</geneLocation>
<protein>
    <submittedName>
        <fullName evidence="2">FAD-dependent monooxygenase</fullName>
    </submittedName>
</protein>
<dbReference type="EMBL" id="AOLR01000028">
    <property type="protein sequence ID" value="EMA11261.1"/>
    <property type="molecule type" value="Genomic_DNA"/>
</dbReference>
<accession>M0JQI8</accession>
<evidence type="ECO:0000313" key="3">
    <source>
        <dbReference type="EMBL" id="QUJ73827.1"/>
    </source>
</evidence>
<dbReference type="AlphaFoldDB" id="M0JQI8"/>
<dbReference type="KEGG" id="hsin:KDQ40_16045"/>
<dbReference type="OrthoDB" id="329778at2157"/>
<dbReference type="EMBL" id="CP073367">
    <property type="protein sequence ID" value="QUJ73827.1"/>
    <property type="molecule type" value="Genomic_DNA"/>
</dbReference>
<feature type="compositionally biased region" description="Polar residues" evidence="1">
    <location>
        <begin position="1"/>
        <end position="11"/>
    </location>
</feature>
<evidence type="ECO:0000313" key="5">
    <source>
        <dbReference type="Proteomes" id="UP000682967"/>
    </source>
</evidence>
<dbReference type="InterPro" id="IPR036188">
    <property type="entry name" value="FAD/NAD-bd_sf"/>
</dbReference>
<dbReference type="Proteomes" id="UP000682967">
    <property type="component" value="Plasmid pHsi117"/>
</dbReference>
<keyword evidence="4" id="KW-1185">Reference proteome</keyword>
<reference evidence="3" key="2">
    <citation type="submission" date="2021-04" db="EMBL/GenBank/DDBJ databases">
        <title>Complete Genome sequence and Methylome Analysis of the Haloarchaeon Haloarcula sinaiiensis.</title>
        <authorList>
            <person name="Fomenkov A."/>
            <person name="DasSarma P."/>
            <person name="DasSarma S."/>
            <person name="Roberts R.J."/>
        </authorList>
    </citation>
    <scope>NUCLEOTIDE SEQUENCE</scope>
    <source>
        <strain evidence="3">ATCC 33800</strain>
        <plasmid evidence="3">pHsi117</plasmid>
    </source>
</reference>
<dbReference type="Gene3D" id="3.50.50.60">
    <property type="entry name" value="FAD/NAD(P)-binding domain"/>
    <property type="match status" value="1"/>
</dbReference>
<keyword evidence="2" id="KW-0503">Monooxygenase</keyword>
<gene>
    <name evidence="2" type="ORF">C436_15955</name>
    <name evidence="3" type="ORF">KDQ40_16045</name>
</gene>
<reference evidence="2 4" key="1">
    <citation type="journal article" date="2014" name="PLoS Genet.">
        <title>Phylogenetically driven sequencing of extremely halophilic archaea reveals strategies for static and dynamic osmo-response.</title>
        <authorList>
            <person name="Becker E.A."/>
            <person name="Seitzer P.M."/>
            <person name="Tritt A."/>
            <person name="Larsen D."/>
            <person name="Krusor M."/>
            <person name="Yao A.I."/>
            <person name="Wu D."/>
            <person name="Madern D."/>
            <person name="Eisen J.A."/>
            <person name="Darling A.E."/>
            <person name="Facciotti M.T."/>
        </authorList>
    </citation>
    <scope>NUCLEOTIDE SEQUENCE [LARGE SCALE GENOMIC DNA]</scope>
    <source>
        <strain evidence="2 4">ATCC 33800</strain>
    </source>
</reference>
<evidence type="ECO:0000256" key="1">
    <source>
        <dbReference type="SAM" id="MobiDB-lite"/>
    </source>
</evidence>
<feature type="compositionally biased region" description="Basic and acidic residues" evidence="1">
    <location>
        <begin position="12"/>
        <end position="32"/>
    </location>
</feature>